<keyword evidence="3" id="KW-1185">Reference proteome</keyword>
<evidence type="ECO:0000313" key="3">
    <source>
        <dbReference type="Proteomes" id="UP000188184"/>
    </source>
</evidence>
<dbReference type="KEGG" id="pmar:B0X71_18225"/>
<evidence type="ECO:0000313" key="2">
    <source>
        <dbReference type="EMBL" id="AQQ55212.1"/>
    </source>
</evidence>
<gene>
    <name evidence="2" type="ORF">B0X71_18225</name>
</gene>
<dbReference type="EMBL" id="CP019640">
    <property type="protein sequence ID" value="AQQ55212.1"/>
    <property type="molecule type" value="Genomic_DNA"/>
</dbReference>
<sequence>MDEAYKDWLLGLGFRKISAIVEYTKELEGSADREPGITAESLAESILTDSEFAVLYDRCRSGSANKNNLFSIEQIMESLSSELGADWRVHCFIFRENGQAVGISIPHIEQGTADEGRLFYFGVVPEERGKGYGAILHRLSLGLMRERFNAIVYVGSTDESNRHMIRIFERNGCRLRDKKGIYRIGT</sequence>
<feature type="domain" description="N-acetyltransferase" evidence="1">
    <location>
        <begin position="42"/>
        <end position="186"/>
    </location>
</feature>
<dbReference type="GO" id="GO:0016747">
    <property type="term" value="F:acyltransferase activity, transferring groups other than amino-acyl groups"/>
    <property type="evidence" value="ECO:0007669"/>
    <property type="project" value="InterPro"/>
</dbReference>
<name>A0A1Q2L5L5_9BACL</name>
<evidence type="ECO:0000259" key="1">
    <source>
        <dbReference type="PROSITE" id="PS51186"/>
    </source>
</evidence>
<dbReference type="AlphaFoldDB" id="A0A1Q2L5L5"/>
<organism evidence="2 3">
    <name type="scientific">Planococcus lenghuensis</name>
    <dbReference type="NCBI Taxonomy" id="2213202"/>
    <lineage>
        <taxon>Bacteria</taxon>
        <taxon>Bacillati</taxon>
        <taxon>Bacillota</taxon>
        <taxon>Bacilli</taxon>
        <taxon>Bacillales</taxon>
        <taxon>Caryophanaceae</taxon>
        <taxon>Planococcus</taxon>
    </lineage>
</organism>
<dbReference type="Pfam" id="PF00583">
    <property type="entry name" value="Acetyltransf_1"/>
    <property type="match status" value="1"/>
</dbReference>
<dbReference type="Gene3D" id="3.40.630.30">
    <property type="match status" value="1"/>
</dbReference>
<protein>
    <recommendedName>
        <fullName evidence="1">N-acetyltransferase domain-containing protein</fullName>
    </recommendedName>
</protein>
<proteinExistence type="predicted"/>
<dbReference type="SUPFAM" id="SSF55729">
    <property type="entry name" value="Acyl-CoA N-acyltransferases (Nat)"/>
    <property type="match status" value="1"/>
</dbReference>
<dbReference type="PROSITE" id="PS51186">
    <property type="entry name" value="GNAT"/>
    <property type="match status" value="1"/>
</dbReference>
<dbReference type="InterPro" id="IPR000182">
    <property type="entry name" value="GNAT_dom"/>
</dbReference>
<dbReference type="CDD" id="cd04301">
    <property type="entry name" value="NAT_SF"/>
    <property type="match status" value="1"/>
</dbReference>
<accession>A0A1Q2L5L5</accession>
<reference evidence="2 3" key="1">
    <citation type="submission" date="2017-02" db="EMBL/GenBank/DDBJ databases">
        <title>The complete genomic sequence of a novel cold adapted crude oil-degrading bacterium Planococcus qaidamina Y42.</title>
        <authorList>
            <person name="Yang R."/>
        </authorList>
    </citation>
    <scope>NUCLEOTIDE SEQUENCE [LARGE SCALE GENOMIC DNA]</scope>
    <source>
        <strain evidence="2 3">Y42</strain>
    </source>
</reference>
<dbReference type="Proteomes" id="UP000188184">
    <property type="component" value="Chromosome"/>
</dbReference>
<dbReference type="InterPro" id="IPR016181">
    <property type="entry name" value="Acyl_CoA_acyltransferase"/>
</dbReference>